<evidence type="ECO:0000256" key="6">
    <source>
        <dbReference type="SAM" id="MobiDB-lite"/>
    </source>
</evidence>
<dbReference type="Proteomes" id="UP000322699">
    <property type="component" value="Unassembled WGS sequence"/>
</dbReference>
<dbReference type="EC" id="2.7.11.1" evidence="9"/>
<dbReference type="Pfam" id="PF00069">
    <property type="entry name" value="Pkinase"/>
    <property type="match status" value="1"/>
</dbReference>
<dbReference type="CDD" id="cd14014">
    <property type="entry name" value="STKc_PknB_like"/>
    <property type="match status" value="1"/>
</dbReference>
<dbReference type="EMBL" id="VRLW01000001">
    <property type="protein sequence ID" value="KAA1261514.1"/>
    <property type="molecule type" value="Genomic_DNA"/>
</dbReference>
<evidence type="ECO:0000256" key="3">
    <source>
        <dbReference type="ARBA" id="ARBA00022777"/>
    </source>
</evidence>
<feature type="transmembrane region" description="Helical" evidence="7">
    <location>
        <begin position="580"/>
        <end position="604"/>
    </location>
</feature>
<dbReference type="PANTHER" id="PTHR43289:SF6">
    <property type="entry name" value="SERINE_THREONINE-PROTEIN KINASE NEKL-3"/>
    <property type="match status" value="1"/>
</dbReference>
<keyword evidence="1 9" id="KW-0808">Transferase</keyword>
<dbReference type="GO" id="GO:0005524">
    <property type="term" value="F:ATP binding"/>
    <property type="evidence" value="ECO:0007669"/>
    <property type="project" value="UniProtKB-UniRule"/>
</dbReference>
<keyword evidence="10" id="KW-1185">Reference proteome</keyword>
<keyword evidence="2 5" id="KW-0547">Nucleotide-binding</keyword>
<feature type="transmembrane region" description="Helical" evidence="7">
    <location>
        <begin position="616"/>
        <end position="638"/>
    </location>
</feature>
<dbReference type="PROSITE" id="PS50011">
    <property type="entry name" value="PROTEIN_KINASE_DOM"/>
    <property type="match status" value="1"/>
</dbReference>
<name>A0A5B1CQK2_9BACT</name>
<keyword evidence="7" id="KW-0472">Membrane</keyword>
<organism evidence="9 10">
    <name type="scientific">Rubripirellula obstinata</name>
    <dbReference type="NCBI Taxonomy" id="406547"/>
    <lineage>
        <taxon>Bacteria</taxon>
        <taxon>Pseudomonadati</taxon>
        <taxon>Planctomycetota</taxon>
        <taxon>Planctomycetia</taxon>
        <taxon>Pirellulales</taxon>
        <taxon>Pirellulaceae</taxon>
        <taxon>Rubripirellula</taxon>
    </lineage>
</organism>
<feature type="compositionally biased region" description="Polar residues" evidence="6">
    <location>
        <begin position="768"/>
        <end position="787"/>
    </location>
</feature>
<dbReference type="AlphaFoldDB" id="A0A5B1CQK2"/>
<dbReference type="OrthoDB" id="6111975at2"/>
<evidence type="ECO:0000256" key="1">
    <source>
        <dbReference type="ARBA" id="ARBA00022679"/>
    </source>
</evidence>
<feature type="region of interest" description="Disordered" evidence="6">
    <location>
        <begin position="766"/>
        <end position="787"/>
    </location>
</feature>
<feature type="transmembrane region" description="Helical" evidence="7">
    <location>
        <begin position="720"/>
        <end position="739"/>
    </location>
</feature>
<feature type="transmembrane region" description="Helical" evidence="7">
    <location>
        <begin position="695"/>
        <end position="714"/>
    </location>
</feature>
<dbReference type="GO" id="GO:0004674">
    <property type="term" value="F:protein serine/threonine kinase activity"/>
    <property type="evidence" value="ECO:0007669"/>
    <property type="project" value="UniProtKB-EC"/>
</dbReference>
<reference evidence="9 10" key="1">
    <citation type="submission" date="2019-08" db="EMBL/GenBank/DDBJ databases">
        <title>Deep-cultivation of Planctomycetes and their phenomic and genomic characterization uncovers novel biology.</title>
        <authorList>
            <person name="Wiegand S."/>
            <person name="Jogler M."/>
            <person name="Boedeker C."/>
            <person name="Pinto D."/>
            <person name="Vollmers J."/>
            <person name="Rivas-Marin E."/>
            <person name="Kohn T."/>
            <person name="Peeters S.H."/>
            <person name="Heuer A."/>
            <person name="Rast P."/>
            <person name="Oberbeckmann S."/>
            <person name="Bunk B."/>
            <person name="Jeske O."/>
            <person name="Meyerdierks A."/>
            <person name="Storesund J.E."/>
            <person name="Kallscheuer N."/>
            <person name="Luecker S."/>
            <person name="Lage O.M."/>
            <person name="Pohl T."/>
            <person name="Merkel B.J."/>
            <person name="Hornburger P."/>
            <person name="Mueller R.-W."/>
            <person name="Bruemmer F."/>
            <person name="Labrenz M."/>
            <person name="Spormann A.M."/>
            <person name="Op Den Camp H."/>
            <person name="Overmann J."/>
            <person name="Amann R."/>
            <person name="Jetten M.S.M."/>
            <person name="Mascher T."/>
            <person name="Medema M.H."/>
            <person name="Devos D.P."/>
            <person name="Kaster A.-K."/>
            <person name="Ovreas L."/>
            <person name="Rohde M."/>
            <person name="Galperin M.Y."/>
            <person name="Jogler C."/>
        </authorList>
    </citation>
    <scope>NUCLEOTIDE SEQUENCE [LARGE SCALE GENOMIC DNA]</scope>
    <source>
        <strain evidence="9 10">LF1</strain>
    </source>
</reference>
<dbReference type="InterPro" id="IPR017441">
    <property type="entry name" value="Protein_kinase_ATP_BS"/>
</dbReference>
<evidence type="ECO:0000259" key="8">
    <source>
        <dbReference type="PROSITE" id="PS50011"/>
    </source>
</evidence>
<feature type="transmembrane region" description="Helical" evidence="7">
    <location>
        <begin position="658"/>
        <end position="683"/>
    </location>
</feature>
<keyword evidence="3 9" id="KW-0418">Kinase</keyword>
<dbReference type="SMART" id="SM00220">
    <property type="entry name" value="S_TKc"/>
    <property type="match status" value="1"/>
</dbReference>
<evidence type="ECO:0000256" key="7">
    <source>
        <dbReference type="SAM" id="Phobius"/>
    </source>
</evidence>
<keyword evidence="4 5" id="KW-0067">ATP-binding</keyword>
<keyword evidence="7" id="KW-0812">Transmembrane</keyword>
<dbReference type="InterPro" id="IPR000719">
    <property type="entry name" value="Prot_kinase_dom"/>
</dbReference>
<dbReference type="PANTHER" id="PTHR43289">
    <property type="entry name" value="MITOGEN-ACTIVATED PROTEIN KINASE KINASE KINASE 20-RELATED"/>
    <property type="match status" value="1"/>
</dbReference>
<proteinExistence type="predicted"/>
<gene>
    <name evidence="9" type="primary">prkC_8</name>
    <name evidence="9" type="ORF">LF1_40640</name>
</gene>
<evidence type="ECO:0000256" key="2">
    <source>
        <dbReference type="ARBA" id="ARBA00022741"/>
    </source>
</evidence>
<feature type="domain" description="Protein kinase" evidence="8">
    <location>
        <begin position="93"/>
        <end position="357"/>
    </location>
</feature>
<feature type="transmembrane region" description="Helical" evidence="7">
    <location>
        <begin position="548"/>
        <end position="568"/>
    </location>
</feature>
<dbReference type="Gene3D" id="1.10.510.10">
    <property type="entry name" value="Transferase(Phosphotransferase) domain 1"/>
    <property type="match status" value="1"/>
</dbReference>
<dbReference type="PROSITE" id="PS00107">
    <property type="entry name" value="PROTEIN_KINASE_ATP"/>
    <property type="match status" value="1"/>
</dbReference>
<evidence type="ECO:0000313" key="9">
    <source>
        <dbReference type="EMBL" id="KAA1261514.1"/>
    </source>
</evidence>
<dbReference type="SUPFAM" id="SSF56112">
    <property type="entry name" value="Protein kinase-like (PK-like)"/>
    <property type="match status" value="1"/>
</dbReference>
<comment type="caution">
    <text evidence="9">The sequence shown here is derived from an EMBL/GenBank/DDBJ whole genome shotgun (WGS) entry which is preliminary data.</text>
</comment>
<keyword evidence="7" id="KW-1133">Transmembrane helix</keyword>
<feature type="binding site" evidence="5">
    <location>
        <position position="121"/>
    </location>
    <ligand>
        <name>ATP</name>
        <dbReference type="ChEBI" id="CHEBI:30616"/>
    </ligand>
</feature>
<evidence type="ECO:0000256" key="5">
    <source>
        <dbReference type="PROSITE-ProRule" id="PRU10141"/>
    </source>
</evidence>
<feature type="transmembrane region" description="Helical" evidence="7">
    <location>
        <begin position="447"/>
        <end position="476"/>
    </location>
</feature>
<dbReference type="InterPro" id="IPR011009">
    <property type="entry name" value="Kinase-like_dom_sf"/>
</dbReference>
<feature type="region of interest" description="Disordered" evidence="6">
    <location>
        <begin position="1"/>
        <end position="59"/>
    </location>
</feature>
<protein>
    <submittedName>
        <fullName evidence="9">Serine/threonine-protein kinase PrkC</fullName>
        <ecNumber evidence="9">2.7.11.1</ecNumber>
    </submittedName>
</protein>
<evidence type="ECO:0000256" key="4">
    <source>
        <dbReference type="ARBA" id="ARBA00022840"/>
    </source>
</evidence>
<sequence length="787" mass="85077" precursor="true">MKMPLKSKFAAFTKDTAPKKRQLWGPPNMLVDKLNDSELEQPYSGQSSRPDDHGGFQTDLPDDLLSETQAFPTAASHVNHFTYPSGSKPLPRYTIRRGIGMGGFGEVYFAVSDAGKEVALKRIQRNLDVELRGVSHCLNLKHPNLVSLHDICQTDADGNDIENVVGTSDGASQWWVVMEYIAGPNLREVLDDSPNGLPETEVRRWFSGMAAGIGHLHDAGLVHRDVKPGNVFDDLGIVKVGDYGLSKFISSSHRGGHTESVGTFHYMAPEIGQGQYGREIDIYALGIVLHELLTGRVPFDGESCHEIIVKHLTAVPDLSGVASPYRETIAKCLEKDPQRRFANVGELMRSLNFDPTAETESRAFVAKVSQAGSPAGIPAGIPAGEVPAGEVPAMDHGDSEVLNATLVPENSLNESVAEEPLARAIRNSIGDLGSWWRTLDRSPGLKALLFTAAILILIVNTSWLFPLLTLVGFVYVPYYIVRQMVLHVSQQPSYAQAQRIAGTQTSMQHGAAAQHGFPVQKLNRKQWQHNMRSGLRAKHSVHRLAELNTSWVAATFSVVVLGLIAGVVGLRSGPLDALAIAPYGLVAAMVLFASVSLLGLGKLWEREEGEGLTRRLVLAGVGAGVGAITFAMSDFLMLPLSEGMIRDVDVSTLPQTLYYDSTGAPTVTALMAHFALLFASLRWWKTVDPLRRTRLSLWSVAVAVVAEWAVHQLLPIPQPAGMMIAGGTAIVVQMSALWISPSRTNDIQTSGNPAGEIPAGAIPAGIPVNTSKNPQPMDPQSFQRGAV</sequence>
<evidence type="ECO:0000313" key="10">
    <source>
        <dbReference type="Proteomes" id="UP000322699"/>
    </source>
</evidence>
<accession>A0A5B1CQK2</accession>